<evidence type="ECO:0000256" key="1">
    <source>
        <dbReference type="SAM" id="MobiDB-lite"/>
    </source>
</evidence>
<protein>
    <submittedName>
        <fullName evidence="2">Uncharacterized protein</fullName>
    </submittedName>
</protein>
<dbReference type="Gramene" id="PVH32793">
    <property type="protein sequence ID" value="PVH32793"/>
    <property type="gene ID" value="PAHAL_9G488800"/>
</dbReference>
<name>A0A2T8I544_9POAL</name>
<accession>A0A2T8I544</accession>
<evidence type="ECO:0000313" key="2">
    <source>
        <dbReference type="EMBL" id="PVH32793.1"/>
    </source>
</evidence>
<gene>
    <name evidence="2" type="ORF">PAHAL_9G488800</name>
</gene>
<dbReference type="AlphaFoldDB" id="A0A2T8I544"/>
<proteinExistence type="predicted"/>
<reference evidence="2" key="1">
    <citation type="submission" date="2018-04" db="EMBL/GenBank/DDBJ databases">
        <title>WGS assembly of Panicum hallii.</title>
        <authorList>
            <person name="Lovell J."/>
            <person name="Jenkins J."/>
            <person name="Lowry D."/>
            <person name="Mamidi S."/>
            <person name="Sreedasyam A."/>
            <person name="Weng X."/>
            <person name="Barry K."/>
            <person name="Bonette J."/>
            <person name="Campitelli B."/>
            <person name="Daum C."/>
            <person name="Gordon S."/>
            <person name="Gould B."/>
            <person name="Lipzen A."/>
            <person name="Macqueen A."/>
            <person name="Palacio-Mejia J."/>
            <person name="Plott C."/>
            <person name="Shakirov E."/>
            <person name="Shu S."/>
            <person name="Yoshinaga Y."/>
            <person name="Zane M."/>
            <person name="Rokhsar D."/>
            <person name="Grimwood J."/>
            <person name="Schmutz J."/>
            <person name="Juenger T."/>
        </authorList>
    </citation>
    <scope>NUCLEOTIDE SEQUENCE [LARGE SCALE GENOMIC DNA]</scope>
    <source>
        <strain evidence="2">FIL2</strain>
    </source>
</reference>
<dbReference type="Proteomes" id="UP000243499">
    <property type="component" value="Chromosome 9"/>
</dbReference>
<sequence length="132" mass="13795">MDDILYRAPDRAAESAANMGCPPAGAGARARFSSSAASRHVFLVASTRKRKACLPILPAGRPGCARAAQGLASPSPCPSRGDTCLSPGRDTGSTARRGRRKHSGARDARTQRRVSPAHPPRLGLVLRSDPAD</sequence>
<organism evidence="2">
    <name type="scientific">Panicum hallii</name>
    <dbReference type="NCBI Taxonomy" id="206008"/>
    <lineage>
        <taxon>Eukaryota</taxon>
        <taxon>Viridiplantae</taxon>
        <taxon>Streptophyta</taxon>
        <taxon>Embryophyta</taxon>
        <taxon>Tracheophyta</taxon>
        <taxon>Spermatophyta</taxon>
        <taxon>Magnoliopsida</taxon>
        <taxon>Liliopsida</taxon>
        <taxon>Poales</taxon>
        <taxon>Poaceae</taxon>
        <taxon>PACMAD clade</taxon>
        <taxon>Panicoideae</taxon>
        <taxon>Panicodae</taxon>
        <taxon>Paniceae</taxon>
        <taxon>Panicinae</taxon>
        <taxon>Panicum</taxon>
        <taxon>Panicum sect. Panicum</taxon>
    </lineage>
</organism>
<feature type="region of interest" description="Disordered" evidence="1">
    <location>
        <begin position="1"/>
        <end position="29"/>
    </location>
</feature>
<feature type="region of interest" description="Disordered" evidence="1">
    <location>
        <begin position="65"/>
        <end position="132"/>
    </location>
</feature>
<feature type="compositionally biased region" description="Basic and acidic residues" evidence="1">
    <location>
        <begin position="1"/>
        <end position="13"/>
    </location>
</feature>
<dbReference type="EMBL" id="CM008054">
    <property type="protein sequence ID" value="PVH32793.1"/>
    <property type="molecule type" value="Genomic_DNA"/>
</dbReference>